<reference evidence="2 3" key="1">
    <citation type="submission" date="2020-06" db="EMBL/GenBank/DDBJ databases">
        <title>Actinomadura xiongansis sp. nov., isolated from soil of Baiyangdian.</title>
        <authorList>
            <person name="Zhang X."/>
        </authorList>
    </citation>
    <scope>NUCLEOTIDE SEQUENCE [LARGE SCALE GENOMIC DNA]</scope>
    <source>
        <strain evidence="2 3">HBUM206468</strain>
    </source>
</reference>
<evidence type="ECO:0000313" key="3">
    <source>
        <dbReference type="Proteomes" id="UP000805614"/>
    </source>
</evidence>
<proteinExistence type="predicted"/>
<feature type="transmembrane region" description="Helical" evidence="1">
    <location>
        <begin position="21"/>
        <end position="43"/>
    </location>
</feature>
<evidence type="ECO:0000256" key="1">
    <source>
        <dbReference type="SAM" id="Phobius"/>
    </source>
</evidence>
<keyword evidence="1" id="KW-0472">Membrane</keyword>
<protein>
    <submittedName>
        <fullName evidence="2">Uncharacterized protein</fullName>
    </submittedName>
</protein>
<name>A0ABR7LQG8_9ACTN</name>
<keyword evidence="1" id="KW-1133">Transmembrane helix</keyword>
<evidence type="ECO:0000313" key="2">
    <source>
        <dbReference type="EMBL" id="MBC6467061.1"/>
    </source>
</evidence>
<accession>A0ABR7LQG8</accession>
<organism evidence="2 3">
    <name type="scientific">Actinomadura alba</name>
    <dbReference type="NCBI Taxonomy" id="406431"/>
    <lineage>
        <taxon>Bacteria</taxon>
        <taxon>Bacillati</taxon>
        <taxon>Actinomycetota</taxon>
        <taxon>Actinomycetes</taxon>
        <taxon>Streptosporangiales</taxon>
        <taxon>Thermomonosporaceae</taxon>
        <taxon>Actinomadura</taxon>
    </lineage>
</organism>
<dbReference type="Proteomes" id="UP000805614">
    <property type="component" value="Unassembled WGS sequence"/>
</dbReference>
<feature type="transmembrane region" description="Helical" evidence="1">
    <location>
        <begin position="116"/>
        <end position="135"/>
    </location>
</feature>
<sequence>MSERIGDRLRIARVIGLTAGVTLLGVIALFAVVVVVSVTATAFALSDGFFWASAAAVVIMQLLCGVVAGRLAAPRLGRAGMAEGWRSHAIAAAGPVAVALLTNARPVEGISPVPGVVVPIAAAAVGTVVGVRTVARRRRSESFAGY</sequence>
<dbReference type="EMBL" id="JABVEC010000011">
    <property type="protein sequence ID" value="MBC6467061.1"/>
    <property type="molecule type" value="Genomic_DNA"/>
</dbReference>
<gene>
    <name evidence="2" type="ORF">HKK74_16345</name>
</gene>
<keyword evidence="1" id="KW-0812">Transmembrane</keyword>
<feature type="transmembrane region" description="Helical" evidence="1">
    <location>
        <begin position="85"/>
        <end position="104"/>
    </location>
</feature>
<dbReference type="RefSeq" id="WP_187244077.1">
    <property type="nucleotide sequence ID" value="NZ_BAAAOK010000004.1"/>
</dbReference>
<feature type="transmembrane region" description="Helical" evidence="1">
    <location>
        <begin position="49"/>
        <end position="73"/>
    </location>
</feature>
<comment type="caution">
    <text evidence="2">The sequence shown here is derived from an EMBL/GenBank/DDBJ whole genome shotgun (WGS) entry which is preliminary data.</text>
</comment>
<keyword evidence="3" id="KW-1185">Reference proteome</keyword>